<dbReference type="HAMAP" id="MF_00185">
    <property type="entry name" value="IPP_trans"/>
    <property type="match status" value="1"/>
</dbReference>
<dbReference type="Pfam" id="PF01715">
    <property type="entry name" value="IPPT"/>
    <property type="match status" value="1"/>
</dbReference>
<comment type="caution">
    <text evidence="10">Lacks conserved residue(s) required for the propagation of feature annotation.</text>
</comment>
<dbReference type="GO" id="GO:0006400">
    <property type="term" value="P:tRNA modification"/>
    <property type="evidence" value="ECO:0007669"/>
    <property type="project" value="TreeGrafter"/>
</dbReference>
<comment type="subunit">
    <text evidence="10">Monomer.</text>
</comment>
<evidence type="ECO:0000256" key="8">
    <source>
        <dbReference type="ARBA" id="ARBA00022842"/>
    </source>
</evidence>
<comment type="cofactor">
    <cofactor evidence="1 10">
        <name>Mg(2+)</name>
        <dbReference type="ChEBI" id="CHEBI:18420"/>
    </cofactor>
</comment>
<evidence type="ECO:0000256" key="1">
    <source>
        <dbReference type="ARBA" id="ARBA00001946"/>
    </source>
</evidence>
<dbReference type="InterPro" id="IPR027417">
    <property type="entry name" value="P-loop_NTPase"/>
</dbReference>
<evidence type="ECO:0000256" key="12">
    <source>
        <dbReference type="RuleBase" id="RU003784"/>
    </source>
</evidence>
<dbReference type="EMBL" id="JAKRYL010000004">
    <property type="protein sequence ID" value="MCL7746553.1"/>
    <property type="molecule type" value="Genomic_DNA"/>
</dbReference>
<evidence type="ECO:0000256" key="13">
    <source>
        <dbReference type="RuleBase" id="RU003785"/>
    </source>
</evidence>
<comment type="similarity">
    <text evidence="3 10 13">Belongs to the IPP transferase family.</text>
</comment>
<evidence type="ECO:0000256" key="6">
    <source>
        <dbReference type="ARBA" id="ARBA00022741"/>
    </source>
</evidence>
<keyword evidence="5 10" id="KW-0819">tRNA processing</keyword>
<evidence type="ECO:0000313" key="14">
    <source>
        <dbReference type="EMBL" id="MCL7746553.1"/>
    </source>
</evidence>
<comment type="function">
    <text evidence="2 10 12">Catalyzes the transfer of a dimethylallyl group onto the adenine at position 37 in tRNAs that read codons beginning with uridine, leading to the formation of N6-(dimethylallyl)adenosine (i(6)A).</text>
</comment>
<comment type="caution">
    <text evidence="14">The sequence shown here is derived from an EMBL/GenBank/DDBJ whole genome shotgun (WGS) entry which is preliminary data.</text>
</comment>
<keyword evidence="6 10" id="KW-0547">Nucleotide-binding</keyword>
<name>A0A9X1ZXK7_9BACI</name>
<feature type="region of interest" description="Interaction with substrate tRNA" evidence="10">
    <location>
        <begin position="36"/>
        <end position="39"/>
    </location>
</feature>
<evidence type="ECO:0000256" key="4">
    <source>
        <dbReference type="ARBA" id="ARBA00022679"/>
    </source>
</evidence>
<dbReference type="Gene3D" id="1.10.20.140">
    <property type="match status" value="1"/>
</dbReference>
<dbReference type="EC" id="2.5.1.75" evidence="10"/>
<evidence type="ECO:0000256" key="9">
    <source>
        <dbReference type="ARBA" id="ARBA00049563"/>
    </source>
</evidence>
<sequence>MMKEQLIVIVGPTAVGKTALSIKLAKKYEGEVISGDSMQVYKGMDIGTAKVTDEEQEGIRHHLIDILHPKESFSVAEFQERCIPLISQINNTGHVPLLVGGTGLYVNAITKQYRFESLPTDERYREELEQLVSKIGNEQLHNRLKQVDPKAAQLIHPNNVRRVIRALEVTQATGTPFSEHQMEEQKKESPYSLAFIGLTMERELLYERINKRVDIMMEQGLLEEARSLYDRGIKDCQSVQAIGYKELYDYFNGLLSLEDAVEMLKQNSRRYAKRQLTWFRNKTEATWFDMSNGLTDQTFQEICSFIEGKLPFISK</sequence>
<dbReference type="InterPro" id="IPR039657">
    <property type="entry name" value="Dimethylallyltransferase"/>
</dbReference>
<evidence type="ECO:0000256" key="2">
    <source>
        <dbReference type="ARBA" id="ARBA00003213"/>
    </source>
</evidence>
<reference evidence="14" key="1">
    <citation type="submission" date="2022-02" db="EMBL/GenBank/DDBJ databases">
        <title>Halalkalibacter sp. nov. isolated from Lonar Lake, India.</title>
        <authorList>
            <person name="Joshi A."/>
            <person name="Thite S."/>
            <person name="Lodha T."/>
        </authorList>
    </citation>
    <scope>NUCLEOTIDE SEQUENCE</scope>
    <source>
        <strain evidence="14">MEB205</strain>
    </source>
</reference>
<organism evidence="14 15">
    <name type="scientific">Halalkalibacter alkaliphilus</name>
    <dbReference type="NCBI Taxonomy" id="2917993"/>
    <lineage>
        <taxon>Bacteria</taxon>
        <taxon>Bacillati</taxon>
        <taxon>Bacillota</taxon>
        <taxon>Bacilli</taxon>
        <taxon>Bacillales</taxon>
        <taxon>Bacillaceae</taxon>
        <taxon>Halalkalibacter</taxon>
    </lineage>
</organism>
<evidence type="ECO:0000256" key="3">
    <source>
        <dbReference type="ARBA" id="ARBA00005842"/>
    </source>
</evidence>
<feature type="binding site" evidence="10">
    <location>
        <begin position="11"/>
        <end position="18"/>
    </location>
    <ligand>
        <name>ATP</name>
        <dbReference type="ChEBI" id="CHEBI:30616"/>
    </ligand>
</feature>
<keyword evidence="4 10" id="KW-0808">Transferase</keyword>
<dbReference type="Gene3D" id="3.40.50.300">
    <property type="entry name" value="P-loop containing nucleotide triphosphate hydrolases"/>
    <property type="match status" value="1"/>
</dbReference>
<dbReference type="NCBIfam" id="TIGR00174">
    <property type="entry name" value="miaA"/>
    <property type="match status" value="1"/>
</dbReference>
<feature type="binding site" evidence="10">
    <location>
        <begin position="13"/>
        <end position="18"/>
    </location>
    <ligand>
        <name>substrate</name>
    </ligand>
</feature>
<proteinExistence type="inferred from homology"/>
<feature type="site" description="Interaction with substrate tRNA" evidence="10">
    <location>
        <position position="125"/>
    </location>
</feature>
<dbReference type="GO" id="GO:0005524">
    <property type="term" value="F:ATP binding"/>
    <property type="evidence" value="ECO:0007669"/>
    <property type="project" value="UniProtKB-UniRule"/>
</dbReference>
<evidence type="ECO:0000313" key="15">
    <source>
        <dbReference type="Proteomes" id="UP001139150"/>
    </source>
</evidence>
<dbReference type="InterPro" id="IPR018022">
    <property type="entry name" value="IPT"/>
</dbReference>
<keyword evidence="15" id="KW-1185">Reference proteome</keyword>
<comment type="catalytic activity">
    <reaction evidence="9 10 11">
        <text>adenosine(37) in tRNA + dimethylallyl diphosphate = N(6)-dimethylallyladenosine(37) in tRNA + diphosphate</text>
        <dbReference type="Rhea" id="RHEA:26482"/>
        <dbReference type="Rhea" id="RHEA-COMP:10162"/>
        <dbReference type="Rhea" id="RHEA-COMP:10375"/>
        <dbReference type="ChEBI" id="CHEBI:33019"/>
        <dbReference type="ChEBI" id="CHEBI:57623"/>
        <dbReference type="ChEBI" id="CHEBI:74411"/>
        <dbReference type="ChEBI" id="CHEBI:74415"/>
        <dbReference type="EC" id="2.5.1.75"/>
    </reaction>
</comment>
<keyword evidence="7 10" id="KW-0067">ATP-binding</keyword>
<evidence type="ECO:0000256" key="5">
    <source>
        <dbReference type="ARBA" id="ARBA00022694"/>
    </source>
</evidence>
<keyword evidence="8 10" id="KW-0460">Magnesium</keyword>
<gene>
    <name evidence="10 14" type="primary">miaA</name>
    <name evidence="14" type="ORF">MF646_05385</name>
</gene>
<dbReference type="SUPFAM" id="SSF52540">
    <property type="entry name" value="P-loop containing nucleoside triphosphate hydrolases"/>
    <property type="match status" value="2"/>
</dbReference>
<feature type="site" description="Interaction with substrate tRNA" evidence="10">
    <location>
        <position position="102"/>
    </location>
</feature>
<dbReference type="Proteomes" id="UP001139150">
    <property type="component" value="Unassembled WGS sequence"/>
</dbReference>
<accession>A0A9X1ZXK7</accession>
<dbReference type="GO" id="GO:0052381">
    <property type="term" value="F:tRNA dimethylallyltransferase activity"/>
    <property type="evidence" value="ECO:0007669"/>
    <property type="project" value="UniProtKB-UniRule"/>
</dbReference>
<evidence type="ECO:0000256" key="11">
    <source>
        <dbReference type="RuleBase" id="RU003783"/>
    </source>
</evidence>
<dbReference type="FunFam" id="1.10.20.140:FF:000001">
    <property type="entry name" value="tRNA dimethylallyltransferase"/>
    <property type="match status" value="1"/>
</dbReference>
<dbReference type="PANTHER" id="PTHR11088:SF60">
    <property type="entry name" value="TRNA DIMETHYLALLYLTRANSFERASE"/>
    <property type="match status" value="1"/>
</dbReference>
<evidence type="ECO:0000256" key="10">
    <source>
        <dbReference type="HAMAP-Rule" id="MF_00185"/>
    </source>
</evidence>
<dbReference type="PANTHER" id="PTHR11088">
    <property type="entry name" value="TRNA DIMETHYLALLYLTRANSFERASE"/>
    <property type="match status" value="1"/>
</dbReference>
<evidence type="ECO:0000256" key="7">
    <source>
        <dbReference type="ARBA" id="ARBA00022840"/>
    </source>
</evidence>
<dbReference type="AlphaFoldDB" id="A0A9X1ZXK7"/>
<protein>
    <recommendedName>
        <fullName evidence="10">tRNA dimethylallyltransferase</fullName>
        <ecNumber evidence="10">2.5.1.75</ecNumber>
    </recommendedName>
    <alternativeName>
        <fullName evidence="10">Dimethylallyl diphosphate:tRNA dimethylallyltransferase</fullName>
        <shortName evidence="10">DMAPP:tRNA dimethylallyltransferase</shortName>
        <shortName evidence="10">DMATase</shortName>
    </alternativeName>
    <alternativeName>
        <fullName evidence="10">Isopentenyl-diphosphate:tRNA isopentenyltransferase</fullName>
        <shortName evidence="10">IPP transferase</shortName>
        <shortName evidence="10">IPPT</shortName>
        <shortName evidence="10">IPTase</shortName>
    </alternativeName>
</protein>